<dbReference type="Proteomes" id="UP001295423">
    <property type="component" value="Unassembled WGS sequence"/>
</dbReference>
<dbReference type="InterPro" id="IPR024078">
    <property type="entry name" value="LmbE-like_dom_sf"/>
</dbReference>
<sequence length="262" mass="30156">MTTITPPSQPNKLHVLVIAHPDDESMFFIPTIQALRQAGETLWILCLTTGDYDGLGQQRAKEMQQASKLLGFEKCIIRSDNKTTIQDHPSQRWKISDVSQAIETALAAEEHQASISNYQALVLITFDDMGVSGHVNHIDTYLGVQQFLISSTSPRLPKMLEAWQLESESNPIRKYIPMLSWIYLLLSLIFSQYRNISIQSKDTQCRIYRCHEPNLNWNAMATHHSQFVWYRRLFVVFSCYTYANVLRKMESTTTFTTAKKTE</sequence>
<accession>A0AAD2G0J9</accession>
<dbReference type="EC" id="3.5.1.89" evidence="2"/>
<dbReference type="AlphaFoldDB" id="A0AAD2G0J9"/>
<proteinExistence type="inferred from homology"/>
<reference evidence="3" key="1">
    <citation type="submission" date="2023-08" db="EMBL/GenBank/DDBJ databases">
        <authorList>
            <person name="Audoor S."/>
            <person name="Bilcke G."/>
        </authorList>
    </citation>
    <scope>NUCLEOTIDE SEQUENCE</scope>
</reference>
<organism evidence="3 4">
    <name type="scientific">Cylindrotheca closterium</name>
    <dbReference type="NCBI Taxonomy" id="2856"/>
    <lineage>
        <taxon>Eukaryota</taxon>
        <taxon>Sar</taxon>
        <taxon>Stramenopiles</taxon>
        <taxon>Ochrophyta</taxon>
        <taxon>Bacillariophyta</taxon>
        <taxon>Bacillariophyceae</taxon>
        <taxon>Bacillariophycidae</taxon>
        <taxon>Bacillariales</taxon>
        <taxon>Bacillariaceae</taxon>
        <taxon>Cylindrotheca</taxon>
    </lineage>
</organism>
<gene>
    <name evidence="3" type="ORF">CYCCA115_LOCUS17443</name>
</gene>
<dbReference type="PANTHER" id="PTHR12993:SF11">
    <property type="entry name" value="N-ACETYLGLUCOSAMINYL-PHOSPHATIDYLINOSITOL DE-N-ACETYLASE"/>
    <property type="match status" value="1"/>
</dbReference>
<dbReference type="EMBL" id="CAKOGP040001980">
    <property type="protein sequence ID" value="CAJ1958970.1"/>
    <property type="molecule type" value="Genomic_DNA"/>
</dbReference>
<evidence type="ECO:0000256" key="2">
    <source>
        <dbReference type="ARBA" id="ARBA00012176"/>
    </source>
</evidence>
<comment type="similarity">
    <text evidence="1">Belongs to the PIGL family.</text>
</comment>
<name>A0AAD2G0J9_9STRA</name>
<comment type="caution">
    <text evidence="3">The sequence shown here is derived from an EMBL/GenBank/DDBJ whole genome shotgun (WGS) entry which is preliminary data.</text>
</comment>
<dbReference type="PANTHER" id="PTHR12993">
    <property type="entry name" value="N-ACETYLGLUCOSAMINYL-PHOSPHATIDYLINOSITOL DE-N-ACETYLASE-RELATED"/>
    <property type="match status" value="1"/>
</dbReference>
<dbReference type="GO" id="GO:0005783">
    <property type="term" value="C:endoplasmic reticulum"/>
    <property type="evidence" value="ECO:0007669"/>
    <property type="project" value="TreeGrafter"/>
</dbReference>
<keyword evidence="4" id="KW-1185">Reference proteome</keyword>
<evidence type="ECO:0000313" key="3">
    <source>
        <dbReference type="EMBL" id="CAJ1958970.1"/>
    </source>
</evidence>
<dbReference type="Gene3D" id="3.40.50.10320">
    <property type="entry name" value="LmbE-like"/>
    <property type="match status" value="1"/>
</dbReference>
<dbReference type="SUPFAM" id="SSF102588">
    <property type="entry name" value="LmbE-like"/>
    <property type="match status" value="1"/>
</dbReference>
<dbReference type="GO" id="GO:0000225">
    <property type="term" value="F:N-acetylglucosaminylphosphatidylinositol deacetylase activity"/>
    <property type="evidence" value="ECO:0007669"/>
    <property type="project" value="UniProtKB-EC"/>
</dbReference>
<evidence type="ECO:0000256" key="1">
    <source>
        <dbReference type="ARBA" id="ARBA00006066"/>
    </source>
</evidence>
<dbReference type="Pfam" id="PF02585">
    <property type="entry name" value="PIG-L"/>
    <property type="match status" value="1"/>
</dbReference>
<protein>
    <recommendedName>
        <fullName evidence="2">N-acetylglucosaminylphosphatidylinositol deacetylase</fullName>
        <ecNumber evidence="2">3.5.1.89</ecNumber>
    </recommendedName>
</protein>
<dbReference type="InterPro" id="IPR003737">
    <property type="entry name" value="GlcNAc_PI_deacetylase-related"/>
</dbReference>
<evidence type="ECO:0000313" key="4">
    <source>
        <dbReference type="Proteomes" id="UP001295423"/>
    </source>
</evidence>